<dbReference type="OrthoDB" id="9812701at2"/>
<keyword evidence="2 12" id="KW-0813">Transport</keyword>
<dbReference type="InterPro" id="IPR000515">
    <property type="entry name" value="MetI-like"/>
</dbReference>
<comment type="caution">
    <text evidence="14">The sequence shown here is derived from an EMBL/GenBank/DDBJ whole genome shotgun (WGS) entry which is preliminary data.</text>
</comment>
<gene>
    <name evidence="14" type="ORF">HMPREF9336_00732</name>
</gene>
<dbReference type="GO" id="GO:0015031">
    <property type="term" value="P:protein transport"/>
    <property type="evidence" value="ECO:0007669"/>
    <property type="project" value="UniProtKB-KW"/>
</dbReference>
<keyword evidence="15" id="KW-1185">Reference proteome</keyword>
<feature type="transmembrane region" description="Helical" evidence="12">
    <location>
        <begin position="93"/>
        <end position="115"/>
    </location>
</feature>
<feature type="transmembrane region" description="Helical" evidence="12">
    <location>
        <begin position="255"/>
        <end position="276"/>
    </location>
</feature>
<feature type="domain" description="ABC transmembrane type-1" evidence="13">
    <location>
        <begin position="91"/>
        <end position="277"/>
    </location>
</feature>
<dbReference type="eggNOG" id="COG1173">
    <property type="taxonomic scope" value="Bacteria"/>
</dbReference>
<dbReference type="EMBL" id="ACZI02000003">
    <property type="protein sequence ID" value="EFV14408.1"/>
    <property type="molecule type" value="Genomic_DNA"/>
</dbReference>
<feature type="transmembrane region" description="Helical" evidence="12">
    <location>
        <begin position="208"/>
        <end position="234"/>
    </location>
</feature>
<feature type="transmembrane region" description="Helical" evidence="12">
    <location>
        <begin position="122"/>
        <end position="145"/>
    </location>
</feature>
<dbReference type="GO" id="GO:0055085">
    <property type="term" value="P:transmembrane transport"/>
    <property type="evidence" value="ECO:0007669"/>
    <property type="project" value="InterPro"/>
</dbReference>
<keyword evidence="7" id="KW-0653">Protein transport</keyword>
<comment type="similarity">
    <text evidence="10">Belongs to the binding-protein-dependent transport system permease family. OppBC subfamily.</text>
</comment>
<dbReference type="Pfam" id="PF00528">
    <property type="entry name" value="BPD_transp_1"/>
    <property type="match status" value="1"/>
</dbReference>
<dbReference type="PROSITE" id="PS50928">
    <property type="entry name" value="ABC_TM1"/>
    <property type="match status" value="1"/>
</dbReference>
<keyword evidence="8 12" id="KW-1133">Transmembrane helix</keyword>
<evidence type="ECO:0000256" key="5">
    <source>
        <dbReference type="ARBA" id="ARBA00022692"/>
    </source>
</evidence>
<proteinExistence type="inferred from homology"/>
<evidence type="ECO:0000256" key="4">
    <source>
        <dbReference type="ARBA" id="ARBA00022519"/>
    </source>
</evidence>
<evidence type="ECO:0000256" key="7">
    <source>
        <dbReference type="ARBA" id="ARBA00022927"/>
    </source>
</evidence>
<evidence type="ECO:0000256" key="11">
    <source>
        <dbReference type="ARBA" id="ARBA00072251"/>
    </source>
</evidence>
<evidence type="ECO:0000256" key="3">
    <source>
        <dbReference type="ARBA" id="ARBA00022475"/>
    </source>
</evidence>
<dbReference type="CDD" id="cd06261">
    <property type="entry name" value="TM_PBP2"/>
    <property type="match status" value="1"/>
</dbReference>
<dbReference type="Pfam" id="PF12911">
    <property type="entry name" value="OppC_N"/>
    <property type="match status" value="1"/>
</dbReference>
<dbReference type="GO" id="GO:0005886">
    <property type="term" value="C:plasma membrane"/>
    <property type="evidence" value="ECO:0007669"/>
    <property type="project" value="UniProtKB-SubCell"/>
</dbReference>
<dbReference type="GO" id="GO:0015833">
    <property type="term" value="P:peptide transport"/>
    <property type="evidence" value="ECO:0007669"/>
    <property type="project" value="UniProtKB-KW"/>
</dbReference>
<dbReference type="PANTHER" id="PTHR43386:SF2">
    <property type="entry name" value="OLIGOPEPTIDE TRANSPORT SYSTEM PERMEASE PROTEIN OPPC"/>
    <property type="match status" value="1"/>
</dbReference>
<feature type="transmembrane region" description="Helical" evidence="12">
    <location>
        <begin position="151"/>
        <end position="170"/>
    </location>
</feature>
<dbReference type="STRING" id="679197.HMPREF9336_00732"/>
<evidence type="ECO:0000256" key="1">
    <source>
        <dbReference type="ARBA" id="ARBA00004429"/>
    </source>
</evidence>
<dbReference type="InterPro" id="IPR050366">
    <property type="entry name" value="BP-dependent_transpt_permease"/>
</dbReference>
<accession>E5XML2</accession>
<dbReference type="SUPFAM" id="SSF161098">
    <property type="entry name" value="MetI-like"/>
    <property type="match status" value="1"/>
</dbReference>
<dbReference type="Gene3D" id="1.10.3720.10">
    <property type="entry name" value="MetI-like"/>
    <property type="match status" value="1"/>
</dbReference>
<evidence type="ECO:0000313" key="14">
    <source>
        <dbReference type="EMBL" id="EFV14408.1"/>
    </source>
</evidence>
<keyword evidence="9 12" id="KW-0472">Membrane</keyword>
<evidence type="ECO:0000256" key="10">
    <source>
        <dbReference type="ARBA" id="ARBA00024202"/>
    </source>
</evidence>
<protein>
    <recommendedName>
        <fullName evidence="11">Oligopeptide transport system permease protein OppC</fullName>
    </recommendedName>
</protein>
<evidence type="ECO:0000256" key="9">
    <source>
        <dbReference type="ARBA" id="ARBA00023136"/>
    </source>
</evidence>
<reference evidence="14 15" key="1">
    <citation type="journal article" date="2011" name="Stand. Genomic Sci.">
        <title>High quality draft genome sequence of Segniliparus rugosus CDC 945(T)= (ATCC BAA-974(T)).</title>
        <authorList>
            <person name="Earl A.M."/>
            <person name="Desjardins C.A."/>
            <person name="Fitzgerald M.G."/>
            <person name="Arachchi H.M."/>
            <person name="Zeng Q."/>
            <person name="Mehta T."/>
            <person name="Griggs A."/>
            <person name="Birren B.W."/>
            <person name="Toney N.C."/>
            <person name="Carr J."/>
            <person name="Posey J."/>
            <person name="Butler W.R."/>
        </authorList>
    </citation>
    <scope>NUCLEOTIDE SEQUENCE [LARGE SCALE GENOMIC DNA]</scope>
    <source>
        <strain evidence="15">ATCC BAA-974 / DSM 45345 / CCUG 50838 / CIP 108380 / JCM 13579 / CDC 945</strain>
    </source>
</reference>
<evidence type="ECO:0000313" key="15">
    <source>
        <dbReference type="Proteomes" id="UP000004816"/>
    </source>
</evidence>
<dbReference type="Proteomes" id="UP000004816">
    <property type="component" value="Unassembled WGS sequence"/>
</dbReference>
<dbReference type="HOGENOM" id="CLU_028518_1_3_11"/>
<evidence type="ECO:0000256" key="12">
    <source>
        <dbReference type="RuleBase" id="RU363032"/>
    </source>
</evidence>
<feature type="transmembrane region" description="Helical" evidence="12">
    <location>
        <begin position="21"/>
        <end position="44"/>
    </location>
</feature>
<dbReference type="AlphaFoldDB" id="E5XML2"/>
<dbReference type="InterPro" id="IPR035906">
    <property type="entry name" value="MetI-like_sf"/>
</dbReference>
<dbReference type="RefSeq" id="WP_007467932.1">
    <property type="nucleotide sequence ID" value="NZ_KI391954.1"/>
</dbReference>
<evidence type="ECO:0000259" key="13">
    <source>
        <dbReference type="PROSITE" id="PS50928"/>
    </source>
</evidence>
<keyword evidence="6" id="KW-0571">Peptide transport</keyword>
<sequence>MSDPTPPGKPVTRARLVASRFAANRLAVAGLGVLALLYLVAFLVPPFLSWDYQVIDYGHALEAPGARHWFGTNSIGQDVLAQTLRGLQKSLTIGLLVAVLASVIAAVVGSVAGYFGGWAERAISWGVDLLLVLPSFLIIAIASPLFLGRSWLFLVLLLALFSWMLSARVVRALTISLKQREFVIAAQYMGASPAKVIFSHILPNVASFLIIDTTLTVGAAILTETGLSFFGFGVQPPDISLGTLIAEGSFAALPFPWLFVFAGGALVVTVLAANFAGDGLRDAFDPGAQIGAQQ</sequence>
<dbReference type="InterPro" id="IPR025966">
    <property type="entry name" value="OppC_N"/>
</dbReference>
<keyword evidence="4" id="KW-0997">Cell inner membrane</keyword>
<comment type="subcellular location">
    <subcellularLocation>
        <location evidence="1">Cell inner membrane</location>
        <topology evidence="1">Multi-pass membrane protein</topology>
    </subcellularLocation>
    <subcellularLocation>
        <location evidence="12">Cell membrane</location>
        <topology evidence="12">Multi-pass membrane protein</topology>
    </subcellularLocation>
</comment>
<keyword evidence="3" id="KW-1003">Cell membrane</keyword>
<name>E5XML2_SEGRC</name>
<keyword evidence="5 12" id="KW-0812">Transmembrane</keyword>
<evidence type="ECO:0000256" key="6">
    <source>
        <dbReference type="ARBA" id="ARBA00022856"/>
    </source>
</evidence>
<evidence type="ECO:0000256" key="8">
    <source>
        <dbReference type="ARBA" id="ARBA00022989"/>
    </source>
</evidence>
<dbReference type="PANTHER" id="PTHR43386">
    <property type="entry name" value="OLIGOPEPTIDE TRANSPORT SYSTEM PERMEASE PROTEIN APPC"/>
    <property type="match status" value="1"/>
</dbReference>
<organism evidence="14 15">
    <name type="scientific">Segniliparus rugosus (strain ATCC BAA-974 / DSM 45345 / CCUG 50838 / CIP 108380 / JCM 13579 / CDC 945)</name>
    <dbReference type="NCBI Taxonomy" id="679197"/>
    <lineage>
        <taxon>Bacteria</taxon>
        <taxon>Bacillati</taxon>
        <taxon>Actinomycetota</taxon>
        <taxon>Actinomycetes</taxon>
        <taxon>Mycobacteriales</taxon>
        <taxon>Segniliparaceae</taxon>
        <taxon>Segniliparus</taxon>
    </lineage>
</organism>
<evidence type="ECO:0000256" key="2">
    <source>
        <dbReference type="ARBA" id="ARBA00022448"/>
    </source>
</evidence>